<evidence type="ECO:0000313" key="4">
    <source>
        <dbReference type="Proteomes" id="UP000215126"/>
    </source>
</evidence>
<keyword evidence="4" id="KW-1185">Reference proteome</keyword>
<keyword evidence="1" id="KW-0175">Coiled coil</keyword>
<feature type="region of interest" description="Disordered" evidence="2">
    <location>
        <begin position="121"/>
        <end position="154"/>
    </location>
</feature>
<feature type="compositionally biased region" description="Low complexity" evidence="2">
    <location>
        <begin position="126"/>
        <end position="151"/>
    </location>
</feature>
<evidence type="ECO:0000256" key="1">
    <source>
        <dbReference type="SAM" id="Coils"/>
    </source>
</evidence>
<sequence>MPLPRAAASSHTFMTVQINQELKAYIDPLTPDEYAALEQSLLAEGCRDALVLWGDVLVDGHNRYEICRKHDIEFRTVQNSTFQSMDDVHLWMIDNHLGRRSVSDYQRGVLALRKKTILEGRDTPDAPVAGAEPTAPAAGDASASASEAAGAKSSIPAHTMALTRAALARAARLSSNTLGQIEQIHNAAAPELVDAVKRGEVSINAAAAVSTLPQAAQVAAVVAGKQELRELARSVREARPVKPRKKKEEEIVEEDDGTPPWDTSVDPTDELTRLSKELKAMTAERDALKKKVAHLTIALAEARAGK</sequence>
<dbReference type="OrthoDB" id="5944985at2"/>
<feature type="region of interest" description="Disordered" evidence="2">
    <location>
        <begin position="239"/>
        <end position="268"/>
    </location>
</feature>
<accession>A0A239SL08</accession>
<dbReference type="STRING" id="93222.NA29_17185"/>
<evidence type="ECO:0000313" key="3">
    <source>
        <dbReference type="EMBL" id="SNU85538.1"/>
    </source>
</evidence>
<feature type="coiled-coil region" evidence="1">
    <location>
        <begin position="271"/>
        <end position="298"/>
    </location>
</feature>
<dbReference type="EMBL" id="LT906435">
    <property type="protein sequence ID" value="SNU85538.1"/>
    <property type="molecule type" value="Genomic_DNA"/>
</dbReference>
<organism evidence="3 4">
    <name type="scientific">Pandoraea sputorum</name>
    <dbReference type="NCBI Taxonomy" id="93222"/>
    <lineage>
        <taxon>Bacteria</taxon>
        <taxon>Pseudomonadati</taxon>
        <taxon>Pseudomonadota</taxon>
        <taxon>Betaproteobacteria</taxon>
        <taxon>Burkholderiales</taxon>
        <taxon>Burkholderiaceae</taxon>
        <taxon>Pandoraea</taxon>
    </lineage>
</organism>
<gene>
    <name evidence="3" type="ORF">SAMEA4530655_02601</name>
</gene>
<proteinExistence type="predicted"/>
<evidence type="ECO:0000256" key="2">
    <source>
        <dbReference type="SAM" id="MobiDB-lite"/>
    </source>
</evidence>
<dbReference type="AlphaFoldDB" id="A0A239SL08"/>
<evidence type="ECO:0008006" key="5">
    <source>
        <dbReference type="Google" id="ProtNLM"/>
    </source>
</evidence>
<protein>
    <recommendedName>
        <fullName evidence="5">Plasmid replication/partition related protein</fullName>
    </recommendedName>
</protein>
<reference evidence="3 4" key="1">
    <citation type="submission" date="2017-06" db="EMBL/GenBank/DDBJ databases">
        <authorList>
            <consortium name="Pathogen Informatics"/>
        </authorList>
    </citation>
    <scope>NUCLEOTIDE SEQUENCE [LARGE SCALE GENOMIC DNA]</scope>
    <source>
        <strain evidence="3 4">NCTC13161</strain>
    </source>
</reference>
<dbReference type="Proteomes" id="UP000215126">
    <property type="component" value="Chromosome 1"/>
</dbReference>
<name>A0A239SL08_9BURK</name>